<dbReference type="EMBL" id="JX548301">
    <property type="protein sequence ID" value="AGN94756.1"/>
    <property type="molecule type" value="Viral_cRNA"/>
</dbReference>
<sequence>FYIEVTLEDGTKQAGTAFRLGNYLYTAGHVVRGGVKIHLDWKGLAVNEDIDEILLGFVNTVGYNDNIARLRVPRGYVAMPSLRLATRTACDYHQLISMNSNKAIETFTGWAMVDEQYFSAPFATQPGSSGSPVIDRTGKVVAIHFGSNIVTSSGYVIVDLFAVEPKVGKDLIAQPQCASDDEENELVQRIMNGVRESHNTLLAKVE</sequence>
<evidence type="ECO:0000256" key="3">
    <source>
        <dbReference type="ARBA" id="ARBA00047383"/>
    </source>
</evidence>
<accession>X2CF58</accession>
<proteinExistence type="predicted"/>
<keyword evidence="1" id="KW-0378">Hydrolase</keyword>
<dbReference type="Gene3D" id="2.40.10.10">
    <property type="entry name" value="Trypsin-like serine proteases"/>
    <property type="match status" value="2"/>
</dbReference>
<dbReference type="InterPro" id="IPR043504">
    <property type="entry name" value="Peptidase_S1_PA_chymotrypsin"/>
</dbReference>
<dbReference type="SUPFAM" id="SSF50494">
    <property type="entry name" value="Trypsin-like serine proteases"/>
    <property type="match status" value="1"/>
</dbReference>
<reference evidence="4" key="1">
    <citation type="journal article" date="2014" name="PLoS ONE">
        <title>Novel coronavirus and astrovirus in Delaware Bay shorebirds.</title>
        <authorList>
            <person name="Honkavuori K.S."/>
            <person name="Briese T."/>
            <person name="Krauss S."/>
            <person name="Sanchez M.D."/>
            <person name="Jain K."/>
            <person name="Hutchison S.K."/>
            <person name="Webster R.G."/>
            <person name="Lipkin W.I."/>
        </authorList>
    </citation>
    <scope>NUCLEOTIDE SEQUENCE</scope>
    <source>
        <strain evidence="4">99</strain>
    </source>
</reference>
<dbReference type="Pfam" id="PF13365">
    <property type="entry name" value="Trypsin_2"/>
    <property type="match status" value="1"/>
</dbReference>
<evidence type="ECO:0000256" key="2">
    <source>
        <dbReference type="ARBA" id="ARBA00045910"/>
    </source>
</evidence>
<comment type="function">
    <text evidence="2">Responsible for the cleavage of the polyprotein into functional products.</text>
</comment>
<name>X2CF58_9VIRU</name>
<comment type="catalytic activity">
    <reaction evidence="3">
        <text>RNA(n) + a ribonucleoside 5'-triphosphate = RNA(n+1) + diphosphate</text>
        <dbReference type="Rhea" id="RHEA:21248"/>
        <dbReference type="Rhea" id="RHEA-COMP:14527"/>
        <dbReference type="Rhea" id="RHEA-COMP:17342"/>
        <dbReference type="ChEBI" id="CHEBI:33019"/>
        <dbReference type="ChEBI" id="CHEBI:61557"/>
        <dbReference type="ChEBI" id="CHEBI:140395"/>
    </reaction>
</comment>
<evidence type="ECO:0000256" key="1">
    <source>
        <dbReference type="ARBA" id="ARBA00022801"/>
    </source>
</evidence>
<feature type="non-terminal residue" evidence="4">
    <location>
        <position position="1"/>
    </location>
</feature>
<dbReference type="GO" id="GO:0016787">
    <property type="term" value="F:hydrolase activity"/>
    <property type="evidence" value="ECO:0007669"/>
    <property type="project" value="UniProtKB-KW"/>
</dbReference>
<protein>
    <submittedName>
        <fullName evidence="4">Non-structural polyprotein</fullName>
    </submittedName>
</protein>
<dbReference type="InterPro" id="IPR009003">
    <property type="entry name" value="Peptidase_S1_PA"/>
</dbReference>
<organism evidence="4">
    <name type="scientific">shorebird astrovirus</name>
    <dbReference type="NCBI Taxonomy" id="1344564"/>
    <lineage>
        <taxon>Viruses</taxon>
        <taxon>Riboviria</taxon>
        <taxon>Orthornavirae</taxon>
        <taxon>Pisuviricota</taxon>
        <taxon>Stelpaviricetes</taxon>
        <taxon>Stellavirales</taxon>
        <taxon>Astroviridae</taxon>
    </lineage>
</organism>
<feature type="non-terminal residue" evidence="4">
    <location>
        <position position="206"/>
    </location>
</feature>
<evidence type="ECO:0000313" key="4">
    <source>
        <dbReference type="EMBL" id="AGN94756.1"/>
    </source>
</evidence>